<reference evidence="2 3" key="1">
    <citation type="journal article" date="2014" name="Int. J. Syst. Evol. Microbiol.">
        <title>Complete genome sequence of Corynebacterium casei LMG S-19264T (=DSM 44701T), isolated from a smear-ripened cheese.</title>
        <authorList>
            <consortium name="US DOE Joint Genome Institute (JGI-PGF)"/>
            <person name="Walter F."/>
            <person name="Albersmeier A."/>
            <person name="Kalinowski J."/>
            <person name="Ruckert C."/>
        </authorList>
    </citation>
    <scope>NUCLEOTIDE SEQUENCE [LARGE SCALE GENOMIC DNA]</scope>
    <source>
        <strain evidence="2 3">CGMCC 1.7029</strain>
    </source>
</reference>
<evidence type="ECO:0000259" key="1">
    <source>
        <dbReference type="Pfam" id="PF00534"/>
    </source>
</evidence>
<keyword evidence="3" id="KW-1185">Reference proteome</keyword>
<sequence length="391" mass="42202">MMTLGYLVPEFPGQTHAFFWREIGAIEDEGVAVRLYSTRRPVPGSCPHAFGPEAAARTTYVFPPGGRALLHLALHPLRTLRSVAYVAGLSETPWRERLKLMALVPSAAQLVDDARGHGVSHLHIHSCANAAHLGALASILGGLPYSLTLHGDLPVYGVDHAAKMRKAKFVAAVTRPLAEQIAGVSPSTDAPVIWMGVDCDRFTPVSRSRNAVFTVATVARLNPMKGHVFALQALAQLRDQGIRIDYLIAGEGPDRAAIEAEIDRLALRGQVRMLGSLDEDKVLDLLQGIDALLLTSFGQGEAAPVTVMEAMACGLPVICSRIGGTPDMINDGVDGYLVDQRDVAAIADRLRRLLNDADLAEQIGVKARETALALFDRRRNARLLLDRIRAS</sequence>
<dbReference type="RefSeq" id="WP_146286850.1">
    <property type="nucleotide sequence ID" value="NZ_BMLP01000003.1"/>
</dbReference>
<dbReference type="Proteomes" id="UP000598196">
    <property type="component" value="Unassembled WGS sequence"/>
</dbReference>
<dbReference type="AlphaFoldDB" id="A0A917YJP2"/>
<organism evidence="2 3">
    <name type="scientific">Gemmobacter aquaticus</name>
    <dbReference type="NCBI Taxonomy" id="490185"/>
    <lineage>
        <taxon>Bacteria</taxon>
        <taxon>Pseudomonadati</taxon>
        <taxon>Pseudomonadota</taxon>
        <taxon>Alphaproteobacteria</taxon>
        <taxon>Rhodobacterales</taxon>
        <taxon>Paracoccaceae</taxon>
        <taxon>Gemmobacter</taxon>
    </lineage>
</organism>
<gene>
    <name evidence="2" type="ORF">GCM10010991_21360</name>
</gene>
<dbReference type="SUPFAM" id="SSF53756">
    <property type="entry name" value="UDP-Glycosyltransferase/glycogen phosphorylase"/>
    <property type="match status" value="1"/>
</dbReference>
<dbReference type="Pfam" id="PF00534">
    <property type="entry name" value="Glycos_transf_1"/>
    <property type="match status" value="1"/>
</dbReference>
<dbReference type="CDD" id="cd03801">
    <property type="entry name" value="GT4_PimA-like"/>
    <property type="match status" value="1"/>
</dbReference>
<dbReference type="EMBL" id="BMLP01000003">
    <property type="protein sequence ID" value="GGO32913.1"/>
    <property type="molecule type" value="Genomic_DNA"/>
</dbReference>
<comment type="caution">
    <text evidence="2">The sequence shown here is derived from an EMBL/GenBank/DDBJ whole genome shotgun (WGS) entry which is preliminary data.</text>
</comment>
<proteinExistence type="predicted"/>
<dbReference type="GO" id="GO:0016757">
    <property type="term" value="F:glycosyltransferase activity"/>
    <property type="evidence" value="ECO:0007669"/>
    <property type="project" value="InterPro"/>
</dbReference>
<name>A0A917YJP2_9RHOB</name>
<dbReference type="OrthoDB" id="9790710at2"/>
<feature type="domain" description="Glycosyl transferase family 1" evidence="1">
    <location>
        <begin position="213"/>
        <end position="369"/>
    </location>
</feature>
<protein>
    <recommendedName>
        <fullName evidence="1">Glycosyl transferase family 1 domain-containing protein</fullName>
    </recommendedName>
</protein>
<dbReference type="InterPro" id="IPR001296">
    <property type="entry name" value="Glyco_trans_1"/>
</dbReference>
<evidence type="ECO:0000313" key="2">
    <source>
        <dbReference type="EMBL" id="GGO32913.1"/>
    </source>
</evidence>
<evidence type="ECO:0000313" key="3">
    <source>
        <dbReference type="Proteomes" id="UP000598196"/>
    </source>
</evidence>
<dbReference type="PANTHER" id="PTHR12526">
    <property type="entry name" value="GLYCOSYLTRANSFERASE"/>
    <property type="match status" value="1"/>
</dbReference>
<dbReference type="Gene3D" id="3.40.50.2000">
    <property type="entry name" value="Glycogen Phosphorylase B"/>
    <property type="match status" value="2"/>
</dbReference>
<accession>A0A917YJP2</accession>